<evidence type="ECO:0000259" key="7">
    <source>
        <dbReference type="PROSITE" id="PS00774"/>
    </source>
</evidence>
<dbReference type="GO" id="GO:0022857">
    <property type="term" value="F:transmembrane transporter activity"/>
    <property type="evidence" value="ECO:0007669"/>
    <property type="project" value="TreeGrafter"/>
</dbReference>
<feature type="transmembrane region" description="Helical" evidence="6">
    <location>
        <begin position="283"/>
        <end position="305"/>
    </location>
</feature>
<gene>
    <name evidence="8" type="ORF">CLV42_106387</name>
</gene>
<feature type="transmembrane region" description="Helical" evidence="6">
    <location>
        <begin position="422"/>
        <end position="445"/>
    </location>
</feature>
<evidence type="ECO:0000256" key="3">
    <source>
        <dbReference type="ARBA" id="ARBA00022692"/>
    </source>
</evidence>
<protein>
    <submittedName>
        <fullName evidence="8">Putative ABC transport system permease protein</fullName>
    </submittedName>
</protein>
<keyword evidence="4 6" id="KW-1133">Transmembrane helix</keyword>
<feature type="transmembrane region" description="Helical" evidence="6">
    <location>
        <begin position="693"/>
        <end position="712"/>
    </location>
</feature>
<feature type="transmembrane region" description="Helical" evidence="6">
    <location>
        <begin position="724"/>
        <end position="742"/>
    </location>
</feature>
<evidence type="ECO:0000256" key="2">
    <source>
        <dbReference type="ARBA" id="ARBA00022475"/>
    </source>
</evidence>
<dbReference type="InterPro" id="IPR003838">
    <property type="entry name" value="ABC3_permease_C"/>
</dbReference>
<evidence type="ECO:0000256" key="5">
    <source>
        <dbReference type="ARBA" id="ARBA00023136"/>
    </source>
</evidence>
<dbReference type="PROSITE" id="PS00774">
    <property type="entry name" value="CHITINASE_19_2"/>
    <property type="match status" value="1"/>
</dbReference>
<evidence type="ECO:0000256" key="1">
    <source>
        <dbReference type="ARBA" id="ARBA00004651"/>
    </source>
</evidence>
<proteinExistence type="predicted"/>
<feature type="transmembrane region" description="Helical" evidence="6">
    <location>
        <begin position="334"/>
        <end position="356"/>
    </location>
</feature>
<feature type="transmembrane region" description="Helical" evidence="6">
    <location>
        <begin position="748"/>
        <end position="768"/>
    </location>
</feature>
<feature type="transmembrane region" description="Helical" evidence="6">
    <location>
        <begin position="21"/>
        <end position="43"/>
    </location>
</feature>
<dbReference type="PROSITE" id="PS51257">
    <property type="entry name" value="PROKAR_LIPOPROTEIN"/>
    <property type="match status" value="1"/>
</dbReference>
<evidence type="ECO:0000313" key="8">
    <source>
        <dbReference type="EMBL" id="PSL30050.1"/>
    </source>
</evidence>
<dbReference type="InterPro" id="IPR025857">
    <property type="entry name" value="MacB_PCD"/>
</dbReference>
<dbReference type="RefSeq" id="WP_106603239.1">
    <property type="nucleotide sequence ID" value="NZ_PYGK01000006.1"/>
</dbReference>
<dbReference type="GO" id="GO:0006032">
    <property type="term" value="P:chitin catabolic process"/>
    <property type="evidence" value="ECO:0007669"/>
    <property type="project" value="InterPro"/>
</dbReference>
<evidence type="ECO:0000313" key="9">
    <source>
        <dbReference type="Proteomes" id="UP000240978"/>
    </source>
</evidence>
<dbReference type="InterPro" id="IPR050250">
    <property type="entry name" value="Macrolide_Exporter_MacB"/>
</dbReference>
<name>A0A2P8G7U5_9BACT</name>
<keyword evidence="9" id="KW-1185">Reference proteome</keyword>
<dbReference type="Proteomes" id="UP000240978">
    <property type="component" value="Unassembled WGS sequence"/>
</dbReference>
<comment type="subcellular location">
    <subcellularLocation>
        <location evidence="1">Cell membrane</location>
        <topology evidence="1">Multi-pass membrane protein</topology>
    </subcellularLocation>
</comment>
<accession>A0A2P8G7U5</accession>
<dbReference type="OrthoDB" id="5933722at2"/>
<dbReference type="InterPro" id="IPR000726">
    <property type="entry name" value="Glyco_hydro_19_cat"/>
</dbReference>
<organism evidence="8 9">
    <name type="scientific">Chitinophaga ginsengisoli</name>
    <dbReference type="NCBI Taxonomy" id="363837"/>
    <lineage>
        <taxon>Bacteria</taxon>
        <taxon>Pseudomonadati</taxon>
        <taxon>Bacteroidota</taxon>
        <taxon>Chitinophagia</taxon>
        <taxon>Chitinophagales</taxon>
        <taxon>Chitinophagaceae</taxon>
        <taxon>Chitinophaga</taxon>
    </lineage>
</organism>
<dbReference type="GO" id="GO:0004568">
    <property type="term" value="F:chitinase activity"/>
    <property type="evidence" value="ECO:0007669"/>
    <property type="project" value="InterPro"/>
</dbReference>
<keyword evidence="3 6" id="KW-0812">Transmembrane</keyword>
<dbReference type="GO" id="GO:0005886">
    <property type="term" value="C:plasma membrane"/>
    <property type="evidence" value="ECO:0007669"/>
    <property type="project" value="UniProtKB-SubCell"/>
</dbReference>
<dbReference type="EMBL" id="PYGK01000006">
    <property type="protein sequence ID" value="PSL30050.1"/>
    <property type="molecule type" value="Genomic_DNA"/>
</dbReference>
<feature type="transmembrane region" description="Helical" evidence="6">
    <location>
        <begin position="376"/>
        <end position="401"/>
    </location>
</feature>
<keyword evidence="2" id="KW-1003">Cell membrane</keyword>
<dbReference type="GO" id="GO:0016998">
    <property type="term" value="P:cell wall macromolecule catabolic process"/>
    <property type="evidence" value="ECO:0007669"/>
    <property type="project" value="InterPro"/>
</dbReference>
<dbReference type="Pfam" id="PF02687">
    <property type="entry name" value="FtsX"/>
    <property type="match status" value="2"/>
</dbReference>
<dbReference type="PANTHER" id="PTHR30572:SF18">
    <property type="entry name" value="ABC-TYPE MACROLIDE FAMILY EXPORT SYSTEM PERMEASE COMPONENT 2"/>
    <property type="match status" value="1"/>
</dbReference>
<keyword evidence="5 6" id="KW-0472">Membrane</keyword>
<evidence type="ECO:0000256" key="4">
    <source>
        <dbReference type="ARBA" id="ARBA00022989"/>
    </source>
</evidence>
<sequence>MLRNYFIIAWRNLLRHKVFSFINISGLSVAIAACLLILQYILFEFSYDRFHTRANAIYRVKQERYQDGALAERSARSFSAIANAMKSDFPEVHNATTYFPLECIVSASETENITRSYKMPHVLFASASFLKIFNFPIIKGRDALDEPNSLILTASTAKRFFGDTDPIGKKLRVVNFNQGTDIDGFVKGVCSDIPANSHLQFEMLVSTNPKDVSWTYADNYTYVELNDNANVEKLESKLPAFLAKYTSGLTGSNKVKLGLQPLTQIHLYSDLSGEPTVSGTGKLVWFMVLIAVLILLIAYINYINLSTVKAMERAREVGLRKVFGSERITLMKQFFFESLLLNFVGIVIAIIIALFCHELFNQLAGVDIPMGFWTSYWFWLAFLTLLIGGALVSGIYPAYLLSGYQPVQVLKGKLPLTGAGISIRKILVVFQFAVSIALIIGTYAISRQVNYMRETNLGMNIDQTLIIDAPANKLESQGGKNFYQRINTFRTSLLQSPNIKSVTAASSMPGLDILWNRPYQRRDDVSANKGNMYATFSIGPEFVNQFDIKVVAGQQFSITPDQITDSAKATIPIMINESAVRAFGFENAKDAVGKILVDRNGFGVTFEYEIVGVLQNFHQKSLKESFTPIVFRLEDGSSIEYYAAKVSATNIERTIAYIEKSYKELFPASPFQYAFLDEFFDRQYRTDVRFGKIFGLFSGFAIFVACLGLLGLSLFTSMQRTKEIGVRITLGASAISIFVLLVRDFMKLILIACCIAWPLAWWGLYQWLQHYPFRIGISPLLFFIPTFIVLFIALLTVAFHTWKAGKLNPIKALKYE</sequence>
<evidence type="ECO:0000256" key="6">
    <source>
        <dbReference type="SAM" id="Phobius"/>
    </source>
</evidence>
<dbReference type="PANTHER" id="PTHR30572">
    <property type="entry name" value="MEMBRANE COMPONENT OF TRANSPORTER-RELATED"/>
    <property type="match status" value="1"/>
</dbReference>
<feature type="domain" description="Glycoside hydrolase family 19 catalytic" evidence="7">
    <location>
        <begin position="370"/>
        <end position="380"/>
    </location>
</feature>
<dbReference type="AlphaFoldDB" id="A0A2P8G7U5"/>
<feature type="transmembrane region" description="Helical" evidence="6">
    <location>
        <begin position="780"/>
        <end position="802"/>
    </location>
</feature>
<dbReference type="Pfam" id="PF12704">
    <property type="entry name" value="MacB_PCD"/>
    <property type="match status" value="1"/>
</dbReference>
<reference evidence="8 9" key="1">
    <citation type="submission" date="2018-03" db="EMBL/GenBank/DDBJ databases">
        <title>Genomic Encyclopedia of Archaeal and Bacterial Type Strains, Phase II (KMG-II): from individual species to whole genera.</title>
        <authorList>
            <person name="Goeker M."/>
        </authorList>
    </citation>
    <scope>NUCLEOTIDE SEQUENCE [LARGE SCALE GENOMIC DNA]</scope>
    <source>
        <strain evidence="8 9">DSM 18107</strain>
    </source>
</reference>
<comment type="caution">
    <text evidence="8">The sequence shown here is derived from an EMBL/GenBank/DDBJ whole genome shotgun (WGS) entry which is preliminary data.</text>
</comment>